<gene>
    <name evidence="3" type="ORF">BRADI_4g03987v3</name>
</gene>
<dbReference type="Gramene" id="PNT62475">
    <property type="protein sequence ID" value="PNT62475"/>
    <property type="gene ID" value="BRADI_4g03987v3"/>
</dbReference>
<reference evidence="3" key="2">
    <citation type="submission" date="2017-06" db="EMBL/GenBank/DDBJ databases">
        <title>WGS assembly of Brachypodium distachyon.</title>
        <authorList>
            <consortium name="The International Brachypodium Initiative"/>
            <person name="Lucas S."/>
            <person name="Harmon-Smith M."/>
            <person name="Lail K."/>
            <person name="Tice H."/>
            <person name="Grimwood J."/>
            <person name="Bruce D."/>
            <person name="Barry K."/>
            <person name="Shu S."/>
            <person name="Lindquist E."/>
            <person name="Wang M."/>
            <person name="Pitluck S."/>
            <person name="Vogel J.P."/>
            <person name="Garvin D.F."/>
            <person name="Mockler T.C."/>
            <person name="Schmutz J."/>
            <person name="Rokhsar D."/>
            <person name="Bevan M.W."/>
        </authorList>
    </citation>
    <scope>NUCLEOTIDE SEQUENCE</scope>
    <source>
        <strain evidence="3">Bd21</strain>
    </source>
</reference>
<sequence length="100" mass="9917">MYISMQGNRRPAGMLLAALLLVAVADAAARGAAHTGGGHATAGMTMTMTMAASLLVSAAGVADSVFNPNKAVCVRLCAAKGPGDSYTGARGCNAYNQCPG</sequence>
<evidence type="ECO:0000313" key="5">
    <source>
        <dbReference type="Proteomes" id="UP000008810"/>
    </source>
</evidence>
<name>A0A2K2CKC5_BRADI</name>
<dbReference type="EMBL" id="CM000883">
    <property type="protein sequence ID" value="PNT62475.1"/>
    <property type="molecule type" value="Genomic_DNA"/>
</dbReference>
<feature type="signal peptide" evidence="2">
    <location>
        <begin position="1"/>
        <end position="27"/>
    </location>
</feature>
<reference evidence="3 4" key="1">
    <citation type="journal article" date="2010" name="Nature">
        <title>Genome sequencing and analysis of the model grass Brachypodium distachyon.</title>
        <authorList>
            <consortium name="International Brachypodium Initiative"/>
        </authorList>
    </citation>
    <scope>NUCLEOTIDE SEQUENCE [LARGE SCALE GENOMIC DNA]</scope>
    <source>
        <strain evidence="3 4">Bd21</strain>
    </source>
</reference>
<protein>
    <submittedName>
        <fullName evidence="3 4">Uncharacterized protein</fullName>
    </submittedName>
</protein>
<evidence type="ECO:0000256" key="2">
    <source>
        <dbReference type="SAM" id="SignalP"/>
    </source>
</evidence>
<feature type="chain" id="PRO_5033311481" evidence="2">
    <location>
        <begin position="28"/>
        <end position="100"/>
    </location>
</feature>
<reference evidence="4" key="3">
    <citation type="submission" date="2018-08" db="UniProtKB">
        <authorList>
            <consortium name="EnsemblPlants"/>
        </authorList>
    </citation>
    <scope>IDENTIFICATION</scope>
    <source>
        <strain evidence="4">cv. Bd21</strain>
    </source>
</reference>
<proteinExistence type="predicted"/>
<evidence type="ECO:0000256" key="1">
    <source>
        <dbReference type="SAM" id="Phobius"/>
    </source>
</evidence>
<accession>A0A2K2CKC5</accession>
<keyword evidence="2" id="KW-0732">Signal</keyword>
<evidence type="ECO:0000313" key="3">
    <source>
        <dbReference type="EMBL" id="PNT62475.1"/>
    </source>
</evidence>
<dbReference type="AlphaFoldDB" id="A0A2K2CKC5"/>
<organism evidence="3">
    <name type="scientific">Brachypodium distachyon</name>
    <name type="common">Purple false brome</name>
    <name type="synonym">Trachynia distachya</name>
    <dbReference type="NCBI Taxonomy" id="15368"/>
    <lineage>
        <taxon>Eukaryota</taxon>
        <taxon>Viridiplantae</taxon>
        <taxon>Streptophyta</taxon>
        <taxon>Embryophyta</taxon>
        <taxon>Tracheophyta</taxon>
        <taxon>Spermatophyta</taxon>
        <taxon>Magnoliopsida</taxon>
        <taxon>Liliopsida</taxon>
        <taxon>Poales</taxon>
        <taxon>Poaceae</taxon>
        <taxon>BOP clade</taxon>
        <taxon>Pooideae</taxon>
        <taxon>Stipodae</taxon>
        <taxon>Brachypodieae</taxon>
        <taxon>Brachypodium</taxon>
    </lineage>
</organism>
<feature type="transmembrane region" description="Helical" evidence="1">
    <location>
        <begin position="41"/>
        <end position="62"/>
    </location>
</feature>
<keyword evidence="1" id="KW-1133">Transmembrane helix</keyword>
<keyword evidence="1" id="KW-0472">Membrane</keyword>
<keyword evidence="1" id="KW-0812">Transmembrane</keyword>
<dbReference type="EnsemblPlants" id="PNT62475">
    <property type="protein sequence ID" value="PNT62475"/>
    <property type="gene ID" value="BRADI_4g03987v3"/>
</dbReference>
<dbReference type="InParanoid" id="A0A2K2CKC5"/>
<evidence type="ECO:0000313" key="4">
    <source>
        <dbReference type="EnsemblPlants" id="PNT62475"/>
    </source>
</evidence>
<keyword evidence="5" id="KW-1185">Reference proteome</keyword>
<dbReference type="Proteomes" id="UP000008810">
    <property type="component" value="Chromosome 4"/>
</dbReference>